<evidence type="ECO:0000313" key="2">
    <source>
        <dbReference type="EMBL" id="GAA3632911.1"/>
    </source>
</evidence>
<comment type="caution">
    <text evidence="2">The sequence shown here is derived from an EMBL/GenBank/DDBJ whole genome shotgun (WGS) entry which is preliminary data.</text>
</comment>
<protein>
    <recommendedName>
        <fullName evidence="1">DUF1023 domain-containing protein</fullName>
    </recommendedName>
</protein>
<organism evidence="2 3">
    <name type="scientific">Kineosporia mesophila</name>
    <dbReference type="NCBI Taxonomy" id="566012"/>
    <lineage>
        <taxon>Bacteria</taxon>
        <taxon>Bacillati</taxon>
        <taxon>Actinomycetota</taxon>
        <taxon>Actinomycetes</taxon>
        <taxon>Kineosporiales</taxon>
        <taxon>Kineosporiaceae</taxon>
        <taxon>Kineosporia</taxon>
    </lineage>
</organism>
<name>A0ABP7AI58_9ACTN</name>
<reference evidence="3" key="1">
    <citation type="journal article" date="2019" name="Int. J. Syst. Evol. Microbiol.">
        <title>The Global Catalogue of Microorganisms (GCM) 10K type strain sequencing project: providing services to taxonomists for standard genome sequencing and annotation.</title>
        <authorList>
            <consortium name="The Broad Institute Genomics Platform"/>
            <consortium name="The Broad Institute Genome Sequencing Center for Infectious Disease"/>
            <person name="Wu L."/>
            <person name="Ma J."/>
        </authorList>
    </citation>
    <scope>NUCLEOTIDE SEQUENCE [LARGE SCALE GENOMIC DNA]</scope>
    <source>
        <strain evidence="3">JCM 16902</strain>
    </source>
</reference>
<proteinExistence type="predicted"/>
<keyword evidence="3" id="KW-1185">Reference proteome</keyword>
<accession>A0ABP7AI58</accession>
<dbReference type="InterPro" id="IPR010427">
    <property type="entry name" value="DUF1023"/>
</dbReference>
<dbReference type="InterPro" id="IPR029058">
    <property type="entry name" value="AB_hydrolase_fold"/>
</dbReference>
<sequence length="711" mass="76875">MILSDLRLWEGSDEIAGGTMAIGWAQVREWKSSEVELASRALMTVEEQLVHVGEDLAKVFPEHWDGGAATAARTALEQYKELLEDRIAEVTAVRRALDDASDAVQGVEQAVSIAEKFAEDNGLEFVGNSVLDVRGVTDVFETEHDADLAREMRTRLVGECVAYVEEAVRRGQDMDTDLGSVLNGQVLSGALAAIDYRSPDDAETRGEKAGAADIYGQPAKDATPAQVKAWWDALTEDEQKEIEEKHPEWPNNRNGLPSDVLDRANKAMLPKYQEQVKNDLEKVRDKLRHTLPDDLARQYELRRQLGILEKKQASLNEVQKMINDADQVAEETGIPSDLMVLSLDISKERAQAVISHGDPDTADHVGVFTPGLTSTVDGMGDYVEHMRNMRDKAETSLNRDAATKGESVAMITWLGYQAPQISPESLANLDGTSVASSGTAKAGGASLANFFQGIDIKNSGADITALGHSYGSTTTGYALQHAGTGVDRVAFFGSPGLGTDDVNDINVPTGQIYYEEARQDGVGDLEAFGKDPTEMKGVTQLNPEAYDDSDEGHLNAVTGHTAYLDEGSTSAHNLGSLVAGQEEKLVLGNDNPQTGEAWKDRLDSAVDTAREIRDLPRNLSEAVVAGAERTAEAVQNGAQRTVDLVQEGAERTADTVQEGAERAADVAEEGARRLAEGGLELAQEGNEMRKEAGSIYEQLTRGLVSGPWEKR</sequence>
<evidence type="ECO:0000313" key="3">
    <source>
        <dbReference type="Proteomes" id="UP001501074"/>
    </source>
</evidence>
<dbReference type="SUPFAM" id="SSF53474">
    <property type="entry name" value="alpha/beta-Hydrolases"/>
    <property type="match status" value="1"/>
</dbReference>
<feature type="domain" description="DUF1023" evidence="1">
    <location>
        <begin position="349"/>
        <end position="525"/>
    </location>
</feature>
<evidence type="ECO:0000259" key="1">
    <source>
        <dbReference type="Pfam" id="PF06259"/>
    </source>
</evidence>
<dbReference type="Gene3D" id="1.10.287.700">
    <property type="entry name" value="Helix hairpin bin"/>
    <property type="match status" value="1"/>
</dbReference>
<dbReference type="Pfam" id="PF06259">
    <property type="entry name" value="Abhydrolase_8"/>
    <property type="match status" value="1"/>
</dbReference>
<dbReference type="Proteomes" id="UP001501074">
    <property type="component" value="Unassembled WGS sequence"/>
</dbReference>
<dbReference type="EMBL" id="BAAAZO010000011">
    <property type="protein sequence ID" value="GAA3632911.1"/>
    <property type="molecule type" value="Genomic_DNA"/>
</dbReference>
<gene>
    <name evidence="2" type="ORF">GCM10022223_59050</name>
</gene>